<dbReference type="Proteomes" id="UP000324143">
    <property type="component" value="Unassembled WGS sequence"/>
</dbReference>
<gene>
    <name evidence="1" type="ORF">FXF47_06515</name>
</gene>
<dbReference type="Gene3D" id="2.120.10.30">
    <property type="entry name" value="TolB, C-terminal domain"/>
    <property type="match status" value="1"/>
</dbReference>
<feature type="non-terminal residue" evidence="1">
    <location>
        <position position="285"/>
    </location>
</feature>
<sequence length="285" mass="33487">MRKKVLIGMLVIILSVFIFAEDSYKKPPREIIEIFNNLRSGYMKIDNIEKRGAEINYRHMVDLKTISRKTVELAGEEISPVLNGPIEKYPYYDIKLYDFKKSSVNKINIDEETVVRDFILSPNNKKYAFSVSTDDGIKIYAGDFNSGEYKQIENIRLNDSFDADNFFWIDDKRLLIKAVLSNRKERPQKGEIPSSPVVEETKKTKSRMRTYTNLLKNEFDKKLFDYYFESRIVIYDTAQKKIKKIGSPGLYDHVSVSPNGKYILLEEVKRPYSYRVPNYYFSKDY</sequence>
<accession>A0A5D0MEY2</accession>
<keyword evidence="2" id="KW-1185">Reference proteome</keyword>
<dbReference type="EMBL" id="VSIX01000060">
    <property type="protein sequence ID" value="TYB30972.1"/>
    <property type="molecule type" value="Genomic_DNA"/>
</dbReference>
<dbReference type="InterPro" id="IPR011042">
    <property type="entry name" value="6-blade_b-propeller_TolB-like"/>
</dbReference>
<protein>
    <recommendedName>
        <fullName evidence="3">S9 family peptidase</fullName>
    </recommendedName>
</protein>
<reference evidence="1" key="1">
    <citation type="submission" date="2019-08" db="EMBL/GenBank/DDBJ databases">
        <title>Genomic characterization of a novel candidate phylum (ARYD3) from a high temperature, high salinity tertiary oil reservoir in north central Oklahoma, USA.</title>
        <authorList>
            <person name="Youssef N.H."/>
            <person name="Yadav A."/>
            <person name="Elshahed M.S."/>
        </authorList>
    </citation>
    <scope>NUCLEOTIDE SEQUENCE [LARGE SCALE GENOMIC DNA]</scope>
    <source>
        <strain evidence="1">ARYD3</strain>
    </source>
</reference>
<proteinExistence type="predicted"/>
<dbReference type="SUPFAM" id="SSF69304">
    <property type="entry name" value="Tricorn protease N-terminal domain"/>
    <property type="match status" value="1"/>
</dbReference>
<name>A0A5D0MEY2_9BACT</name>
<evidence type="ECO:0008006" key="3">
    <source>
        <dbReference type="Google" id="ProtNLM"/>
    </source>
</evidence>
<evidence type="ECO:0000313" key="2">
    <source>
        <dbReference type="Proteomes" id="UP000324143"/>
    </source>
</evidence>
<organism evidence="1 2">
    <name type="scientific">Candidatus Mcinerneyibacterium aminivorans</name>
    <dbReference type="NCBI Taxonomy" id="2703815"/>
    <lineage>
        <taxon>Bacteria</taxon>
        <taxon>Candidatus Macinerneyibacteriota</taxon>
        <taxon>Candidatus Mcinerneyibacteria</taxon>
        <taxon>Candidatus Mcinerneyibacteriales</taxon>
        <taxon>Candidatus Mcinerneyibacteriaceae</taxon>
        <taxon>Candidatus Mcinerneyibacterium</taxon>
    </lineage>
</organism>
<comment type="caution">
    <text evidence="1">The sequence shown here is derived from an EMBL/GenBank/DDBJ whole genome shotgun (WGS) entry which is preliminary data.</text>
</comment>
<evidence type="ECO:0000313" key="1">
    <source>
        <dbReference type="EMBL" id="TYB30972.1"/>
    </source>
</evidence>
<dbReference type="AlphaFoldDB" id="A0A5D0MEY2"/>